<evidence type="ECO:0000313" key="3">
    <source>
        <dbReference type="Proteomes" id="UP000192368"/>
    </source>
</evidence>
<dbReference type="RefSeq" id="WP_159445240.1">
    <property type="nucleotide sequence ID" value="NZ_FWWR01000009.1"/>
</dbReference>
<reference evidence="3" key="1">
    <citation type="submission" date="2017-04" db="EMBL/GenBank/DDBJ databases">
        <authorList>
            <person name="Varghese N."/>
            <person name="Submissions S."/>
        </authorList>
    </citation>
    <scope>NUCLEOTIDE SEQUENCE [LARGE SCALE GENOMIC DNA]</scope>
    <source>
        <strain evidence="3">DSM 20463</strain>
    </source>
</reference>
<dbReference type="PROSITE" id="PS51257">
    <property type="entry name" value="PROKAR_LIPOPROTEIN"/>
    <property type="match status" value="1"/>
</dbReference>
<keyword evidence="3" id="KW-1185">Reference proteome</keyword>
<proteinExistence type="predicted"/>
<feature type="domain" description="DUF5301" evidence="1">
    <location>
        <begin position="23"/>
        <end position="122"/>
    </location>
</feature>
<dbReference type="EMBL" id="FWWR01000009">
    <property type="protein sequence ID" value="SMB86909.1"/>
    <property type="molecule type" value="Genomic_DNA"/>
</dbReference>
<evidence type="ECO:0000259" key="1">
    <source>
        <dbReference type="Pfam" id="PF17225"/>
    </source>
</evidence>
<dbReference type="Gene3D" id="2.60.40.4250">
    <property type="match status" value="1"/>
</dbReference>
<gene>
    <name evidence="2" type="ORF">SAMN00017477_0978</name>
</gene>
<sequence>MKRYYKILGLLFLIALVTACTSNKKIVLPMPQNVTEIKLVDSDTENKVSITKQDEIKSIIDDLVNDSKITKKDSINDAPTNVDEYIGIYFTHKGTGYGESVAYVYKKDGVNYLEQPYSGIWKLGDKTFDNINQYFEK</sequence>
<organism evidence="2 3">
    <name type="scientific">Peptoniphilus asaccharolyticus DSM 20463</name>
    <dbReference type="NCBI Taxonomy" id="573058"/>
    <lineage>
        <taxon>Bacteria</taxon>
        <taxon>Bacillati</taxon>
        <taxon>Bacillota</taxon>
        <taxon>Tissierellia</taxon>
        <taxon>Tissierellales</taxon>
        <taxon>Peptoniphilaceae</taxon>
        <taxon>Peptoniphilus</taxon>
    </lineage>
</organism>
<dbReference type="InterPro" id="IPR033782">
    <property type="entry name" value="DUF5301"/>
</dbReference>
<dbReference type="OrthoDB" id="2220779at2"/>
<accession>A0A1W1V0P7</accession>
<dbReference type="Pfam" id="PF17225">
    <property type="entry name" value="DUF5301"/>
    <property type="match status" value="1"/>
</dbReference>
<protein>
    <recommendedName>
        <fullName evidence="1">DUF5301 domain-containing protein</fullName>
    </recommendedName>
</protein>
<evidence type="ECO:0000313" key="2">
    <source>
        <dbReference type="EMBL" id="SMB86909.1"/>
    </source>
</evidence>
<dbReference type="Proteomes" id="UP000192368">
    <property type="component" value="Unassembled WGS sequence"/>
</dbReference>
<dbReference type="AlphaFoldDB" id="A0A1W1V0P7"/>
<name>A0A1W1V0P7_PEPAS</name>